<protein>
    <submittedName>
        <fullName evidence="1">Uncharacterized protein</fullName>
    </submittedName>
</protein>
<dbReference type="EMBL" id="CASHSV030000001">
    <property type="protein sequence ID" value="CAJ2629501.1"/>
    <property type="molecule type" value="Genomic_DNA"/>
</dbReference>
<name>A0ACB0IBM3_TRIPR</name>
<gene>
    <name evidence="1" type="ORF">MILVUS5_LOCUS1470</name>
</gene>
<sequence>MAPAASSPTTPTTTNNKGRVLIVGGTGFIGKFVTEASLSTTHQTYLLVRPGPLMSSKVATIKTFQEKGAIVIYGRVNNKEFMEMILKKYEIDVVISAIGGADGLLDQLILVEAMKSINTIKRFLPSEFGHDVDRADPVEPGLTMYKQKRLVRRVIEESGVPYTYICCNSIASWPYYDNCHPSQLPPPLDQLHIYGHGDVKAYFVDGYDIGKFTMKVIDDDRTINKNVHFRPSANCYSMNELASLWENKIARKIPRVTVSEDDLLAISAENCIPESIVASITHDIFINGCQVNFKIDGIHDVEISTLYPGESLRSLEDCYEKFVVMAADKIHKEETGVTAAGGGGAKALVEPVPAAGGGGTKALVEPVPITASC</sequence>
<comment type="caution">
    <text evidence="1">The sequence shown here is derived from an EMBL/GenBank/DDBJ whole genome shotgun (WGS) entry which is preliminary data.</text>
</comment>
<organism evidence="1 2">
    <name type="scientific">Trifolium pratense</name>
    <name type="common">Red clover</name>
    <dbReference type="NCBI Taxonomy" id="57577"/>
    <lineage>
        <taxon>Eukaryota</taxon>
        <taxon>Viridiplantae</taxon>
        <taxon>Streptophyta</taxon>
        <taxon>Embryophyta</taxon>
        <taxon>Tracheophyta</taxon>
        <taxon>Spermatophyta</taxon>
        <taxon>Magnoliopsida</taxon>
        <taxon>eudicotyledons</taxon>
        <taxon>Gunneridae</taxon>
        <taxon>Pentapetalae</taxon>
        <taxon>rosids</taxon>
        <taxon>fabids</taxon>
        <taxon>Fabales</taxon>
        <taxon>Fabaceae</taxon>
        <taxon>Papilionoideae</taxon>
        <taxon>50 kb inversion clade</taxon>
        <taxon>NPAAA clade</taxon>
        <taxon>Hologalegina</taxon>
        <taxon>IRL clade</taxon>
        <taxon>Trifolieae</taxon>
        <taxon>Trifolium</taxon>
    </lineage>
</organism>
<keyword evidence="2" id="KW-1185">Reference proteome</keyword>
<evidence type="ECO:0000313" key="1">
    <source>
        <dbReference type="EMBL" id="CAJ2629501.1"/>
    </source>
</evidence>
<dbReference type="Proteomes" id="UP001177021">
    <property type="component" value="Unassembled WGS sequence"/>
</dbReference>
<proteinExistence type="predicted"/>
<accession>A0ACB0IBM3</accession>
<reference evidence="1" key="1">
    <citation type="submission" date="2023-10" db="EMBL/GenBank/DDBJ databases">
        <authorList>
            <person name="Rodriguez Cubillos JULIANA M."/>
            <person name="De Vega J."/>
        </authorList>
    </citation>
    <scope>NUCLEOTIDE SEQUENCE</scope>
</reference>
<evidence type="ECO:0000313" key="2">
    <source>
        <dbReference type="Proteomes" id="UP001177021"/>
    </source>
</evidence>